<dbReference type="GO" id="GO:0005615">
    <property type="term" value="C:extracellular space"/>
    <property type="evidence" value="ECO:0007669"/>
    <property type="project" value="InterPro"/>
</dbReference>
<reference key="1">
    <citation type="submission" date="1995-03" db="EMBL/GenBank/DDBJ databases">
        <title>Plasma proteins as early biomarkers of exposure to carcinogenic aromatic amines.</title>
        <authorList>
            <person name="Miller M.J."/>
            <person name="Parmelee D.C."/>
            <person name="Benjamin T."/>
            <person name="Sechi S."/>
            <person name="Dooley K.L."/>
            <person name="Kadlubar F.F."/>
        </authorList>
    </citation>
    <scope>PROTEIN SEQUENCE</scope>
</reference>
<organism>
    <name type="scientific">Canis lupus familiaris</name>
    <name type="common">Dog</name>
    <name type="synonym">Canis familiaris</name>
    <dbReference type="NCBI Taxonomy" id="9615"/>
    <lineage>
        <taxon>Eukaryota</taxon>
        <taxon>Metazoa</taxon>
        <taxon>Chordata</taxon>
        <taxon>Craniata</taxon>
        <taxon>Vertebrata</taxon>
        <taxon>Euteleostomi</taxon>
        <taxon>Mammalia</taxon>
        <taxon>Eutheria</taxon>
        <taxon>Laurasiatheria</taxon>
        <taxon>Carnivora</taxon>
        <taxon>Caniformia</taxon>
        <taxon>Canidae</taxon>
        <taxon>Canis</taxon>
    </lineage>
</organism>
<sequence length="17" mass="2024">EAYKSEIAHRYNDLGEE</sequence>
<dbReference type="InterPro" id="IPR014760">
    <property type="entry name" value="Serum_albumin_N"/>
</dbReference>
<feature type="domain" description="Albumin" evidence="1">
    <location>
        <begin position="1"/>
        <end position="17"/>
    </location>
</feature>
<dbReference type="PROSITE" id="PS51438">
    <property type="entry name" value="ALBUMIN_2"/>
    <property type="match status" value="1"/>
</dbReference>
<evidence type="ECO:0000259" key="1">
    <source>
        <dbReference type="PROSITE" id="PS51438"/>
    </source>
</evidence>
<proteinExistence type="predicted"/>
<dbReference type="AlphaFoldDB" id="Q9TR98"/>
<protein>
    <submittedName>
        <fullName>Albumin</fullName>
    </submittedName>
</protein>
<name>Q9TR98_CANLF</name>
<accession>Q9TR98</accession>